<sequence>MQSYIAQELQQLIAKQESLLKNLNIIEQKLQFSENKQWNQREHRQFIQGINLYGKTKQKEVAQYIQTKNNKQVSSHSQKFFGKLQMWFSINIKTNYMIPYAEYHFKQLGLNEQIVNTLILEFSCKNNELQ</sequence>
<feature type="coiled-coil region" evidence="4">
    <location>
        <begin position="6"/>
        <end position="36"/>
    </location>
</feature>
<proteinExistence type="predicted"/>
<reference evidence="5" key="1">
    <citation type="submission" date="2023-06" db="EMBL/GenBank/DDBJ databases">
        <authorList>
            <person name="Kurt Z."/>
        </authorList>
    </citation>
    <scope>NUCLEOTIDE SEQUENCE</scope>
</reference>
<dbReference type="NCBIfam" id="TIGR01557">
    <property type="entry name" value="myb_SHAQKYF"/>
    <property type="match status" value="1"/>
</dbReference>
<keyword evidence="7" id="KW-1185">Reference proteome</keyword>
<dbReference type="CDD" id="cd00167">
    <property type="entry name" value="SANT"/>
    <property type="match status" value="1"/>
</dbReference>
<organism evidence="5">
    <name type="scientific">Hexamita inflata</name>
    <dbReference type="NCBI Taxonomy" id="28002"/>
    <lineage>
        <taxon>Eukaryota</taxon>
        <taxon>Metamonada</taxon>
        <taxon>Diplomonadida</taxon>
        <taxon>Hexamitidae</taxon>
        <taxon>Hexamitinae</taxon>
        <taxon>Hexamita</taxon>
    </lineage>
</organism>
<evidence type="ECO:0000256" key="4">
    <source>
        <dbReference type="SAM" id="Coils"/>
    </source>
</evidence>
<dbReference type="EMBL" id="CAXDID020000390">
    <property type="protein sequence ID" value="CAL6086083.1"/>
    <property type="molecule type" value="Genomic_DNA"/>
</dbReference>
<accession>A0AA86NQS4</accession>
<name>A0AA86NQS4_9EUKA</name>
<keyword evidence="1" id="KW-0805">Transcription regulation</keyword>
<dbReference type="EMBL" id="CATOUU010000309">
    <property type="protein sequence ID" value="CAI9924290.1"/>
    <property type="molecule type" value="Genomic_DNA"/>
</dbReference>
<dbReference type="InterPro" id="IPR009057">
    <property type="entry name" value="Homeodomain-like_sf"/>
</dbReference>
<evidence type="ECO:0000256" key="1">
    <source>
        <dbReference type="ARBA" id="ARBA00023015"/>
    </source>
</evidence>
<dbReference type="Proteomes" id="UP001642409">
    <property type="component" value="Unassembled WGS sequence"/>
</dbReference>
<comment type="caution">
    <text evidence="5">The sequence shown here is derived from an EMBL/GenBank/DDBJ whole genome shotgun (WGS) entry which is preliminary data.</text>
</comment>
<gene>
    <name evidence="5" type="ORF">HINF_LOCUS11935</name>
    <name evidence="6" type="ORF">HINF_LOCUS62991</name>
</gene>
<keyword evidence="2" id="KW-0804">Transcription</keyword>
<evidence type="ECO:0000313" key="7">
    <source>
        <dbReference type="Proteomes" id="UP001642409"/>
    </source>
</evidence>
<evidence type="ECO:0000256" key="3">
    <source>
        <dbReference type="ARBA" id="ARBA00023242"/>
    </source>
</evidence>
<keyword evidence="4" id="KW-0175">Coiled coil</keyword>
<dbReference type="InterPro" id="IPR006447">
    <property type="entry name" value="Myb_dom_plants"/>
</dbReference>
<dbReference type="SUPFAM" id="SSF46689">
    <property type="entry name" value="Homeodomain-like"/>
    <property type="match status" value="1"/>
</dbReference>
<dbReference type="InterPro" id="IPR001005">
    <property type="entry name" value="SANT/Myb"/>
</dbReference>
<dbReference type="GO" id="GO:0003677">
    <property type="term" value="F:DNA binding"/>
    <property type="evidence" value="ECO:0007669"/>
    <property type="project" value="UniProtKB-KW"/>
</dbReference>
<evidence type="ECO:0000256" key="2">
    <source>
        <dbReference type="ARBA" id="ARBA00023163"/>
    </source>
</evidence>
<protein>
    <submittedName>
        <fullName evidence="5">Myb-like DNA-binding domain-containing protein</fullName>
    </submittedName>
    <submittedName>
        <fullName evidence="6">Myb-like_DNA-binding domain-containing protein</fullName>
    </submittedName>
</protein>
<dbReference type="AlphaFoldDB" id="A0AA86NQS4"/>
<evidence type="ECO:0000313" key="5">
    <source>
        <dbReference type="EMBL" id="CAI9924290.1"/>
    </source>
</evidence>
<keyword evidence="3" id="KW-0539">Nucleus</keyword>
<evidence type="ECO:0000313" key="6">
    <source>
        <dbReference type="EMBL" id="CAL6086083.1"/>
    </source>
</evidence>
<reference evidence="6 7" key="2">
    <citation type="submission" date="2024-07" db="EMBL/GenBank/DDBJ databases">
        <authorList>
            <person name="Akdeniz Z."/>
        </authorList>
    </citation>
    <scope>NUCLEOTIDE SEQUENCE [LARGE SCALE GENOMIC DNA]</scope>
</reference>
<keyword evidence="5" id="KW-0238">DNA-binding</keyword>
<dbReference type="Gene3D" id="1.10.10.60">
    <property type="entry name" value="Homeodomain-like"/>
    <property type="match status" value="1"/>
</dbReference>